<reference evidence="4" key="1">
    <citation type="submission" date="2020-04" db="EMBL/GenBank/DDBJ databases">
        <authorList>
            <person name="Zhang T."/>
        </authorList>
    </citation>
    <scope>NUCLEOTIDE SEQUENCE</scope>
    <source>
        <strain evidence="4">HKST-UBA03</strain>
    </source>
</reference>
<feature type="domain" description="G5" evidence="3">
    <location>
        <begin position="65"/>
        <end position="144"/>
    </location>
</feature>
<feature type="transmembrane region" description="Helical" evidence="2">
    <location>
        <begin position="12"/>
        <end position="31"/>
    </location>
</feature>
<evidence type="ECO:0000259" key="3">
    <source>
        <dbReference type="PROSITE" id="PS51109"/>
    </source>
</evidence>
<gene>
    <name evidence="4" type="ORF">KC614_01580</name>
</gene>
<dbReference type="EMBL" id="JAGQKZ010000008">
    <property type="protein sequence ID" value="MCA9391879.1"/>
    <property type="molecule type" value="Genomic_DNA"/>
</dbReference>
<evidence type="ECO:0000313" key="5">
    <source>
        <dbReference type="Proteomes" id="UP000751518"/>
    </source>
</evidence>
<keyword evidence="1" id="KW-0732">Signal</keyword>
<dbReference type="PROSITE" id="PS51109">
    <property type="entry name" value="G5"/>
    <property type="match status" value="1"/>
</dbReference>
<dbReference type="SUPFAM" id="SSF50685">
    <property type="entry name" value="Barwin-like endoglucanases"/>
    <property type="match status" value="1"/>
</dbReference>
<dbReference type="Pfam" id="PF07501">
    <property type="entry name" value="G5"/>
    <property type="match status" value="1"/>
</dbReference>
<accession>A0A955LJZ8</accession>
<dbReference type="SMART" id="SM01208">
    <property type="entry name" value="G5"/>
    <property type="match status" value="1"/>
</dbReference>
<dbReference type="Pfam" id="PF06725">
    <property type="entry name" value="3D"/>
    <property type="match status" value="1"/>
</dbReference>
<evidence type="ECO:0000313" key="4">
    <source>
        <dbReference type="EMBL" id="MCA9391879.1"/>
    </source>
</evidence>
<dbReference type="InterPro" id="IPR036908">
    <property type="entry name" value="RlpA-like_sf"/>
</dbReference>
<protein>
    <submittedName>
        <fullName evidence="4">G5 domain-containing protein</fullName>
    </submittedName>
</protein>
<reference evidence="4" key="2">
    <citation type="journal article" date="2021" name="Microbiome">
        <title>Successional dynamics and alternative stable states in a saline activated sludge microbial community over 9 years.</title>
        <authorList>
            <person name="Wang Y."/>
            <person name="Ye J."/>
            <person name="Ju F."/>
            <person name="Liu L."/>
            <person name="Boyd J.A."/>
            <person name="Deng Y."/>
            <person name="Parks D.H."/>
            <person name="Jiang X."/>
            <person name="Yin X."/>
            <person name="Woodcroft B.J."/>
            <person name="Tyson G.W."/>
            <person name="Hugenholtz P."/>
            <person name="Polz M.F."/>
            <person name="Zhang T."/>
        </authorList>
    </citation>
    <scope>NUCLEOTIDE SEQUENCE</scope>
    <source>
        <strain evidence="4">HKST-UBA03</strain>
    </source>
</reference>
<dbReference type="GO" id="GO:0004553">
    <property type="term" value="F:hydrolase activity, hydrolyzing O-glycosyl compounds"/>
    <property type="evidence" value="ECO:0007669"/>
    <property type="project" value="InterPro"/>
</dbReference>
<evidence type="ECO:0000256" key="1">
    <source>
        <dbReference type="ARBA" id="ARBA00022729"/>
    </source>
</evidence>
<keyword evidence="2" id="KW-0812">Transmembrane</keyword>
<dbReference type="InterPro" id="IPR010611">
    <property type="entry name" value="3D_dom"/>
</dbReference>
<name>A0A955LJZ8_UNCKA</name>
<dbReference type="GO" id="GO:0009254">
    <property type="term" value="P:peptidoglycan turnover"/>
    <property type="evidence" value="ECO:0007669"/>
    <property type="project" value="InterPro"/>
</dbReference>
<proteinExistence type="predicted"/>
<comment type="caution">
    <text evidence="4">The sequence shown here is derived from an EMBL/GenBank/DDBJ whole genome shotgun (WGS) entry which is preliminary data.</text>
</comment>
<dbReference type="AlphaFoldDB" id="A0A955LJZ8"/>
<dbReference type="PANTHER" id="PTHR39160:SF4">
    <property type="entry name" value="RESUSCITATION-PROMOTING FACTOR RPFB"/>
    <property type="match status" value="1"/>
</dbReference>
<dbReference type="InterPro" id="IPR051933">
    <property type="entry name" value="Resuscitation_pf_RpfB"/>
</dbReference>
<organism evidence="4 5">
    <name type="scientific">candidate division WWE3 bacterium</name>
    <dbReference type="NCBI Taxonomy" id="2053526"/>
    <lineage>
        <taxon>Bacteria</taxon>
        <taxon>Katanobacteria</taxon>
    </lineage>
</organism>
<dbReference type="Proteomes" id="UP000751518">
    <property type="component" value="Unassembled WGS sequence"/>
</dbReference>
<keyword evidence="2" id="KW-1133">Transmembrane helix</keyword>
<dbReference type="PANTHER" id="PTHR39160">
    <property type="entry name" value="CELL WALL-BINDING PROTEIN YOCH"/>
    <property type="match status" value="1"/>
</dbReference>
<evidence type="ECO:0000256" key="2">
    <source>
        <dbReference type="SAM" id="Phobius"/>
    </source>
</evidence>
<dbReference type="GO" id="GO:0019867">
    <property type="term" value="C:outer membrane"/>
    <property type="evidence" value="ECO:0007669"/>
    <property type="project" value="InterPro"/>
</dbReference>
<sequence>MRLSLGDLSETIPIHVFTMATLLFFAVTLFVSANEVNGSALVSLNDLRAPRYPITNITPNTLATQTSFEVSSETVNTSIAFETQIEYSDEIYLGEQEVTQVGEYGNLAETYELKTWQGVEYDRKLIDSQTVDPVTQIIVKGTKKHYRQLATDIGSLTYYLSYSMYATSYDGNCYGCSGVTYMGTSVDYGVCAVDPNVIPLGSKLYVEGYGRCTALDIGGAIKGNRIDVGFADVRQGWWSSRYTDVYVLSD</sequence>
<dbReference type="Gene3D" id="2.20.230.10">
    <property type="entry name" value="Resuscitation-promoting factor rpfb"/>
    <property type="match status" value="1"/>
</dbReference>
<dbReference type="CDD" id="cd22786">
    <property type="entry name" value="DPBB_YuiC-like"/>
    <property type="match status" value="1"/>
</dbReference>
<keyword evidence="2" id="KW-0472">Membrane</keyword>
<dbReference type="InterPro" id="IPR011098">
    <property type="entry name" value="G5_dom"/>
</dbReference>
<dbReference type="Gene3D" id="2.40.40.10">
    <property type="entry name" value="RlpA-like domain"/>
    <property type="match status" value="1"/>
</dbReference>